<name>A0ABP0ZKB2_9ASCO</name>
<dbReference type="EMBL" id="OZ022407">
    <property type="protein sequence ID" value="CAK9437919.1"/>
    <property type="molecule type" value="Genomic_DNA"/>
</dbReference>
<keyword evidence="5" id="KW-1185">Reference proteome</keyword>
<dbReference type="RefSeq" id="XP_066829235.1">
    <property type="nucleotide sequence ID" value="XM_066972280.1"/>
</dbReference>
<feature type="domain" description="AMP-dependent synthetase/ligase" evidence="3">
    <location>
        <begin position="143"/>
        <end position="536"/>
    </location>
</feature>
<dbReference type="Proteomes" id="UP001497383">
    <property type="component" value="Chromosome 3"/>
</dbReference>
<dbReference type="PANTHER" id="PTHR43272:SF33">
    <property type="entry name" value="AMP-BINDING DOMAIN-CONTAINING PROTEIN-RELATED"/>
    <property type="match status" value="1"/>
</dbReference>
<dbReference type="GeneID" id="92207493"/>
<proteinExistence type="predicted"/>
<dbReference type="InterPro" id="IPR042099">
    <property type="entry name" value="ANL_N_sf"/>
</dbReference>
<dbReference type="PANTHER" id="PTHR43272">
    <property type="entry name" value="LONG-CHAIN-FATTY-ACID--COA LIGASE"/>
    <property type="match status" value="1"/>
</dbReference>
<protein>
    <recommendedName>
        <fullName evidence="3">AMP-dependent synthetase/ligase domain-containing protein</fullName>
    </recommendedName>
</protein>
<evidence type="ECO:0000313" key="4">
    <source>
        <dbReference type="EMBL" id="CAK9437919.1"/>
    </source>
</evidence>
<accession>A0ABP0ZKB2</accession>
<evidence type="ECO:0000259" key="3">
    <source>
        <dbReference type="Pfam" id="PF00501"/>
    </source>
</evidence>
<organism evidence="4 5">
    <name type="scientific">Lodderomyces beijingensis</name>
    <dbReference type="NCBI Taxonomy" id="1775926"/>
    <lineage>
        <taxon>Eukaryota</taxon>
        <taxon>Fungi</taxon>
        <taxon>Dikarya</taxon>
        <taxon>Ascomycota</taxon>
        <taxon>Saccharomycotina</taxon>
        <taxon>Pichiomycetes</taxon>
        <taxon>Debaryomycetaceae</taxon>
        <taxon>Candida/Lodderomyces clade</taxon>
        <taxon>Lodderomyces</taxon>
    </lineage>
</organism>
<reference evidence="4 5" key="1">
    <citation type="submission" date="2024-03" db="EMBL/GenBank/DDBJ databases">
        <authorList>
            <person name="Brejova B."/>
        </authorList>
    </citation>
    <scope>NUCLEOTIDE SEQUENCE [LARGE SCALE GENOMIC DNA]</scope>
    <source>
        <strain evidence="4 5">CBS 14171</strain>
    </source>
</reference>
<dbReference type="SUPFAM" id="SSF56801">
    <property type="entry name" value="Acetyl-CoA synthetase-like"/>
    <property type="match status" value="1"/>
</dbReference>
<dbReference type="Gene3D" id="3.40.50.12780">
    <property type="entry name" value="N-terminal domain of ligase-like"/>
    <property type="match status" value="1"/>
</dbReference>
<dbReference type="InterPro" id="IPR000873">
    <property type="entry name" value="AMP-dep_synth/lig_dom"/>
</dbReference>
<evidence type="ECO:0000256" key="2">
    <source>
        <dbReference type="ARBA" id="ARBA00022840"/>
    </source>
</evidence>
<keyword evidence="1" id="KW-0547">Nucleotide-binding</keyword>
<evidence type="ECO:0000313" key="5">
    <source>
        <dbReference type="Proteomes" id="UP001497383"/>
    </source>
</evidence>
<evidence type="ECO:0000256" key="1">
    <source>
        <dbReference type="ARBA" id="ARBA00022741"/>
    </source>
</evidence>
<dbReference type="Pfam" id="PF00501">
    <property type="entry name" value="AMP-binding"/>
    <property type="match status" value="1"/>
</dbReference>
<gene>
    <name evidence="4" type="ORF">LODBEIA_P22970</name>
</gene>
<keyword evidence="2" id="KW-0067">ATP-binding</keyword>
<sequence>MSSLFSEPPAIIVKTIESQVPLDASFTSKAVALPNSQEEGYSSVYRNGYSPDRLISVPYPGLNTLYSMFEVSTAVNPNLKCLGHRVKKDDGTFGHYVWQDFKTVQTRRNNLGSGIFFILQNNPYKTESRVHQNLQYNPAINAKGADRESFILTIFSHNRPEWDIADLTCAAYSITNTALYDTLGPDTSKYILNLTECPIVLCTKDKIRGLVELKQSNPEELSNLISIVSMDDLNEESDYALKEACHEQNIALFDYTQVERLGEINPLPPIPPTPETIFTITFTSGTTGAYPKGVVLTHQNAVAGMVFMYSNFQGQRESVMLSFLPLAHIYQRLYDQFALAAGGSIGFPQGPSPLTLLEDIQELRPHALALVPRVYTKLEAGIKAQTINNDEKPFLKSLFTKAINKKMELQARPENEHSNPSHFFYDRLLNLLRKKIGFNNVMSMSTGSAPISPETIKFLKASLNTALPQGYGMSETFAGVMASSGFETESSSCGAIGITTECRLRDLPSMGYTSKDEGGPRGELLLRGPQIFKEYFKNPEETAKSFDKDGWFHTGDVARIDSTRGNKIYIIDRVKNFFKLAQGEYVTPERIENTYLSSFPYIQQVFAHGDSLQTYLVGVIGLDPTSISAYIKSKYHETITEPHDIINFFQDPAHKRQLLLDMNDAVSGQLHGFEKLHNIKIDIEPLTVEKNLVTPTLKIKRPICAAYFKDDLQSLYDEGSIVRNGKL</sequence>